<comment type="catalytic activity">
    <reaction evidence="13 15">
        <text>riboflavin + ATP = FMN + ADP + H(+)</text>
        <dbReference type="Rhea" id="RHEA:14357"/>
        <dbReference type="ChEBI" id="CHEBI:15378"/>
        <dbReference type="ChEBI" id="CHEBI:30616"/>
        <dbReference type="ChEBI" id="CHEBI:57986"/>
        <dbReference type="ChEBI" id="CHEBI:58210"/>
        <dbReference type="ChEBI" id="CHEBI:456216"/>
        <dbReference type="EC" id="2.7.1.26"/>
    </reaction>
</comment>
<dbReference type="EC" id="2.7.7.2" evidence="15"/>
<comment type="caution">
    <text evidence="17">The sequence shown here is derived from an EMBL/GenBank/DDBJ whole genome shotgun (WGS) entry which is preliminary data.</text>
</comment>
<dbReference type="AlphaFoldDB" id="A0A2S9QEM9"/>
<feature type="domain" description="Riboflavin kinase" evidence="16">
    <location>
        <begin position="192"/>
        <end position="315"/>
    </location>
</feature>
<dbReference type="Proteomes" id="UP000237682">
    <property type="component" value="Unassembled WGS sequence"/>
</dbReference>
<keyword evidence="7 15" id="KW-0548">Nucleotidyltransferase</keyword>
<dbReference type="EC" id="2.7.1.26" evidence="15"/>
<dbReference type="PANTHER" id="PTHR22749:SF6">
    <property type="entry name" value="RIBOFLAVIN KINASE"/>
    <property type="match status" value="1"/>
</dbReference>
<dbReference type="InterPro" id="IPR015865">
    <property type="entry name" value="Riboflavin_kinase_bac/euk"/>
</dbReference>
<evidence type="ECO:0000256" key="13">
    <source>
        <dbReference type="ARBA" id="ARBA00047880"/>
    </source>
</evidence>
<name>A0A2S9QEM9_9HYPH</name>
<dbReference type="GO" id="GO:0003919">
    <property type="term" value="F:FMN adenylyltransferase activity"/>
    <property type="evidence" value="ECO:0007669"/>
    <property type="project" value="UniProtKB-UniRule"/>
</dbReference>
<dbReference type="GO" id="GO:0005524">
    <property type="term" value="F:ATP binding"/>
    <property type="evidence" value="ECO:0007669"/>
    <property type="project" value="UniProtKB-UniRule"/>
</dbReference>
<evidence type="ECO:0000256" key="12">
    <source>
        <dbReference type="ARBA" id="ARBA00023268"/>
    </source>
</evidence>
<dbReference type="UniPathway" id="UPA00276">
    <property type="reaction ID" value="UER00406"/>
</dbReference>
<dbReference type="FunFam" id="2.40.30.30:FF:000003">
    <property type="entry name" value="Riboflavin biosynthesis protein"/>
    <property type="match status" value="1"/>
</dbReference>
<evidence type="ECO:0000256" key="6">
    <source>
        <dbReference type="ARBA" id="ARBA00022679"/>
    </source>
</evidence>
<evidence type="ECO:0000256" key="4">
    <source>
        <dbReference type="ARBA" id="ARBA00022630"/>
    </source>
</evidence>
<dbReference type="SUPFAM" id="SSF82114">
    <property type="entry name" value="Riboflavin kinase-like"/>
    <property type="match status" value="1"/>
</dbReference>
<dbReference type="NCBIfam" id="NF004160">
    <property type="entry name" value="PRK05627.1-3"/>
    <property type="match status" value="1"/>
</dbReference>
<comment type="function">
    <text evidence="1">Catalyzes the phosphorylation of riboflavin to FMN followed by the adenylation of FMN to FAD.</text>
</comment>
<keyword evidence="6 15" id="KW-0808">Transferase</keyword>
<comment type="pathway">
    <text evidence="3 15">Cofactor biosynthesis; FMN biosynthesis; FMN from riboflavin (ATP route): step 1/1.</text>
</comment>
<evidence type="ECO:0000256" key="5">
    <source>
        <dbReference type="ARBA" id="ARBA00022643"/>
    </source>
</evidence>
<sequence>MAFEQFLDPVTLPAHLAGAAIAIGNFDGVHRGHLAVIDAAEALARGSQPGPHHRSRPAVALSFEPHPRSLFRPDEPLFRLTPPALKARLLEKAGLDALITLTFDRALAGMTAEEFLEELMVRRLGAHAVAVGYDFHFGKDRRGTPEFLVQHGRALGLDIAIVAPTRESGEAVSSSAIRRALAAGDITRANRLLGHEWSVLGTVVHGEKRGRELGFPTANMALDPQCGLALGIYAVRAEIDGIVHAGVASFGRRPTFDNGPPLLETFVFDYSGDLYGKEIEIAFVGYIRGELKFDSIKALIERMNEDSRIARQMTARDGS</sequence>
<dbReference type="NCBIfam" id="TIGR00083">
    <property type="entry name" value="ribF"/>
    <property type="match status" value="1"/>
</dbReference>
<dbReference type="RefSeq" id="WP_105861487.1">
    <property type="nucleotide sequence ID" value="NZ_PUEJ01000003.1"/>
</dbReference>
<evidence type="ECO:0000313" key="17">
    <source>
        <dbReference type="EMBL" id="PRH87818.1"/>
    </source>
</evidence>
<keyword evidence="5 15" id="KW-0288">FMN</keyword>
<dbReference type="GO" id="GO:0008531">
    <property type="term" value="F:riboflavin kinase activity"/>
    <property type="evidence" value="ECO:0007669"/>
    <property type="project" value="UniProtKB-UniRule"/>
</dbReference>
<gene>
    <name evidence="17" type="ORF">C5L14_07845</name>
</gene>
<dbReference type="UniPathway" id="UPA00277">
    <property type="reaction ID" value="UER00407"/>
</dbReference>
<evidence type="ECO:0000256" key="14">
    <source>
        <dbReference type="ARBA" id="ARBA00049494"/>
    </source>
</evidence>
<dbReference type="EMBL" id="PUEJ01000003">
    <property type="protein sequence ID" value="PRH87818.1"/>
    <property type="molecule type" value="Genomic_DNA"/>
</dbReference>
<evidence type="ECO:0000256" key="15">
    <source>
        <dbReference type="PIRNR" id="PIRNR004491"/>
    </source>
</evidence>
<proteinExistence type="inferred from homology"/>
<dbReference type="InterPro" id="IPR023468">
    <property type="entry name" value="Riboflavin_kinase"/>
</dbReference>
<reference evidence="17 18" key="1">
    <citation type="submission" date="2018-02" db="EMBL/GenBank/DDBJ databases">
        <title>Whole genome sequencing of endophytic bacterium.</title>
        <authorList>
            <person name="Eedara R."/>
            <person name="Podile A.R."/>
        </authorList>
    </citation>
    <scope>NUCLEOTIDE SEQUENCE [LARGE SCALE GENOMIC DNA]</scope>
    <source>
        <strain evidence="17 18">RP1T</strain>
    </source>
</reference>
<dbReference type="GO" id="GO:0006747">
    <property type="term" value="P:FAD biosynthetic process"/>
    <property type="evidence" value="ECO:0007669"/>
    <property type="project" value="UniProtKB-UniRule"/>
</dbReference>
<dbReference type="CDD" id="cd02064">
    <property type="entry name" value="FAD_synthetase_N"/>
    <property type="match status" value="1"/>
</dbReference>
<evidence type="ECO:0000256" key="1">
    <source>
        <dbReference type="ARBA" id="ARBA00002121"/>
    </source>
</evidence>
<dbReference type="InterPro" id="IPR002606">
    <property type="entry name" value="Riboflavin_kinase_bac"/>
</dbReference>
<dbReference type="SUPFAM" id="SSF52374">
    <property type="entry name" value="Nucleotidylyl transferase"/>
    <property type="match status" value="1"/>
</dbReference>
<evidence type="ECO:0000256" key="7">
    <source>
        <dbReference type="ARBA" id="ARBA00022695"/>
    </source>
</evidence>
<dbReference type="InterPro" id="IPR014729">
    <property type="entry name" value="Rossmann-like_a/b/a_fold"/>
</dbReference>
<evidence type="ECO:0000256" key="10">
    <source>
        <dbReference type="ARBA" id="ARBA00022827"/>
    </source>
</evidence>
<organism evidence="17 18">
    <name type="scientific">Labrys okinawensis</name>
    <dbReference type="NCBI Taxonomy" id="346911"/>
    <lineage>
        <taxon>Bacteria</taxon>
        <taxon>Pseudomonadati</taxon>
        <taxon>Pseudomonadota</taxon>
        <taxon>Alphaproteobacteria</taxon>
        <taxon>Hyphomicrobiales</taxon>
        <taxon>Xanthobacteraceae</taxon>
        <taxon>Labrys</taxon>
    </lineage>
</organism>
<keyword evidence="10 15" id="KW-0274">FAD</keyword>
<dbReference type="PIRSF" id="PIRSF004491">
    <property type="entry name" value="FAD_Synth"/>
    <property type="match status" value="1"/>
</dbReference>
<dbReference type="FunFam" id="3.40.50.620:FF:000021">
    <property type="entry name" value="Riboflavin biosynthesis protein"/>
    <property type="match status" value="1"/>
</dbReference>
<dbReference type="GO" id="GO:0009398">
    <property type="term" value="P:FMN biosynthetic process"/>
    <property type="evidence" value="ECO:0007669"/>
    <property type="project" value="UniProtKB-UniRule"/>
</dbReference>
<evidence type="ECO:0000259" key="16">
    <source>
        <dbReference type="SMART" id="SM00904"/>
    </source>
</evidence>
<evidence type="ECO:0000256" key="2">
    <source>
        <dbReference type="ARBA" id="ARBA00004726"/>
    </source>
</evidence>
<comment type="similarity">
    <text evidence="15">Belongs to the ribF family.</text>
</comment>
<accession>A0A2S9QEM9</accession>
<dbReference type="Gene3D" id="3.40.50.620">
    <property type="entry name" value="HUPs"/>
    <property type="match status" value="1"/>
</dbReference>
<evidence type="ECO:0000313" key="18">
    <source>
        <dbReference type="Proteomes" id="UP000237682"/>
    </source>
</evidence>
<keyword evidence="18" id="KW-1185">Reference proteome</keyword>
<dbReference type="InterPro" id="IPR015864">
    <property type="entry name" value="FAD_synthase"/>
</dbReference>
<keyword evidence="12" id="KW-0511">Multifunctional enzyme</keyword>
<evidence type="ECO:0000256" key="9">
    <source>
        <dbReference type="ARBA" id="ARBA00022777"/>
    </source>
</evidence>
<comment type="catalytic activity">
    <reaction evidence="14 15">
        <text>FMN + ATP + H(+) = FAD + diphosphate</text>
        <dbReference type="Rhea" id="RHEA:17237"/>
        <dbReference type="ChEBI" id="CHEBI:15378"/>
        <dbReference type="ChEBI" id="CHEBI:30616"/>
        <dbReference type="ChEBI" id="CHEBI:33019"/>
        <dbReference type="ChEBI" id="CHEBI:57692"/>
        <dbReference type="ChEBI" id="CHEBI:58210"/>
        <dbReference type="EC" id="2.7.7.2"/>
    </reaction>
</comment>
<dbReference type="SMART" id="SM00904">
    <property type="entry name" value="Flavokinase"/>
    <property type="match status" value="1"/>
</dbReference>
<dbReference type="OrthoDB" id="9803667at2"/>
<keyword evidence="8 15" id="KW-0547">Nucleotide-binding</keyword>
<evidence type="ECO:0000256" key="11">
    <source>
        <dbReference type="ARBA" id="ARBA00022840"/>
    </source>
</evidence>
<keyword evidence="11 15" id="KW-0067">ATP-binding</keyword>
<dbReference type="Pfam" id="PF06574">
    <property type="entry name" value="FAD_syn"/>
    <property type="match status" value="1"/>
</dbReference>
<comment type="pathway">
    <text evidence="2 15">Cofactor biosynthesis; FAD biosynthesis; FAD from FMN: step 1/1.</text>
</comment>
<dbReference type="InterPro" id="IPR023465">
    <property type="entry name" value="Riboflavin_kinase_dom_sf"/>
</dbReference>
<keyword evidence="4 15" id="KW-0285">Flavoprotein</keyword>
<keyword evidence="9 15" id="KW-0418">Kinase</keyword>
<dbReference type="Pfam" id="PF01687">
    <property type="entry name" value="Flavokinase"/>
    <property type="match status" value="1"/>
</dbReference>
<dbReference type="Gene3D" id="2.40.30.30">
    <property type="entry name" value="Riboflavin kinase-like"/>
    <property type="match status" value="1"/>
</dbReference>
<dbReference type="PANTHER" id="PTHR22749">
    <property type="entry name" value="RIBOFLAVIN KINASE/FMN ADENYLYLTRANSFERASE"/>
    <property type="match status" value="1"/>
</dbReference>
<evidence type="ECO:0000256" key="3">
    <source>
        <dbReference type="ARBA" id="ARBA00005201"/>
    </source>
</evidence>
<dbReference type="GO" id="GO:0009231">
    <property type="term" value="P:riboflavin biosynthetic process"/>
    <property type="evidence" value="ECO:0007669"/>
    <property type="project" value="InterPro"/>
</dbReference>
<protein>
    <recommendedName>
        <fullName evidence="15">Riboflavin biosynthesis protein</fullName>
    </recommendedName>
    <domain>
        <recommendedName>
            <fullName evidence="15">Riboflavin kinase</fullName>
            <ecNumber evidence="15">2.7.1.26</ecNumber>
        </recommendedName>
        <alternativeName>
            <fullName evidence="15">Flavokinase</fullName>
        </alternativeName>
    </domain>
    <domain>
        <recommendedName>
            <fullName evidence="15">FMN adenylyltransferase</fullName>
            <ecNumber evidence="15">2.7.7.2</ecNumber>
        </recommendedName>
        <alternativeName>
            <fullName evidence="15">FAD pyrophosphorylase</fullName>
        </alternativeName>
        <alternativeName>
            <fullName evidence="15">FAD synthase</fullName>
        </alternativeName>
    </domain>
</protein>
<evidence type="ECO:0000256" key="8">
    <source>
        <dbReference type="ARBA" id="ARBA00022741"/>
    </source>
</evidence>